<dbReference type="PATRIC" id="fig|28037.234.peg.537"/>
<accession>A0A139QBQ2</accession>
<dbReference type="AlphaFoldDB" id="A0A139QBQ2"/>
<reference evidence="2 4" key="2">
    <citation type="submission" date="2018-11" db="EMBL/GenBank/DDBJ databases">
        <title>Species Designations Belie Phenotypic and Genotypic Heterogeneity in Oral Streptococci.</title>
        <authorList>
            <person name="Velsko I."/>
        </authorList>
    </citation>
    <scope>NUCLEOTIDE SEQUENCE [LARGE SCALE GENOMIC DNA]</scope>
    <source>
        <strain evidence="2 4">BCC17</strain>
    </source>
</reference>
<dbReference type="Proteomes" id="UP000070136">
    <property type="component" value="Unassembled WGS sequence"/>
</dbReference>
<evidence type="ECO:0000313" key="2">
    <source>
        <dbReference type="EMBL" id="RSK00704.1"/>
    </source>
</evidence>
<protein>
    <submittedName>
        <fullName evidence="1">Uncharacterized protein</fullName>
    </submittedName>
</protein>
<comment type="caution">
    <text evidence="1">The sequence shown here is derived from an EMBL/GenBank/DDBJ whole genome shotgun (WGS) entry which is preliminary data.</text>
</comment>
<dbReference type="EMBL" id="LQOA01000013">
    <property type="protein sequence ID" value="KXT99890.1"/>
    <property type="molecule type" value="Genomic_DNA"/>
</dbReference>
<dbReference type="OrthoDB" id="1957452at2"/>
<proteinExistence type="predicted"/>
<evidence type="ECO:0000313" key="4">
    <source>
        <dbReference type="Proteomes" id="UP000277819"/>
    </source>
</evidence>
<evidence type="ECO:0000313" key="3">
    <source>
        <dbReference type="Proteomes" id="UP000070136"/>
    </source>
</evidence>
<gene>
    <name evidence="2" type="ORF">D8787_09020</name>
    <name evidence="1" type="ORF">SMIDD28_00514</name>
</gene>
<organism evidence="1 3">
    <name type="scientific">Streptococcus mitis</name>
    <dbReference type="NCBI Taxonomy" id="28037"/>
    <lineage>
        <taxon>Bacteria</taxon>
        <taxon>Bacillati</taxon>
        <taxon>Bacillota</taxon>
        <taxon>Bacilli</taxon>
        <taxon>Lactobacillales</taxon>
        <taxon>Streptococcaceae</taxon>
        <taxon>Streptococcus</taxon>
        <taxon>Streptococcus mitis group</taxon>
    </lineage>
</organism>
<sequence length="131" mass="15118">MEIYTYSDFLQEKTALTFEDAHKIYNELISSFDIKDPIFLDDWTMLIELAAEYTEIRVKSATLSKERQGKHGELRTSAHNAFIIQLNALKSEIESTGGNTSWFDKITDDRQRQGDFANYLAYIYALSTRSS</sequence>
<name>A0A139QBQ2_STRMT</name>
<dbReference type="RefSeq" id="WP_061424479.1">
    <property type="nucleotide sequence ID" value="NZ_KQ970261.1"/>
</dbReference>
<evidence type="ECO:0000313" key="1">
    <source>
        <dbReference type="EMBL" id="KXT99890.1"/>
    </source>
</evidence>
<dbReference type="EMBL" id="RJPX01000041">
    <property type="protein sequence ID" value="RSK00704.1"/>
    <property type="molecule type" value="Genomic_DNA"/>
</dbReference>
<reference evidence="1 3" key="1">
    <citation type="submission" date="2016-01" db="EMBL/GenBank/DDBJ databases">
        <title>Highly variable Streptococcus oralis are common among viridans streptococci isolated from primates.</title>
        <authorList>
            <person name="Denapaite D."/>
            <person name="Rieger M."/>
            <person name="Koendgen S."/>
            <person name="Brueckner R."/>
            <person name="Ochigava I."/>
            <person name="Kappeler P."/>
            <person name="Maetz-Rensing K."/>
            <person name="Leendertz F."/>
            <person name="Hakenbeck R."/>
        </authorList>
    </citation>
    <scope>NUCLEOTIDE SEQUENCE [LARGE SCALE GENOMIC DNA]</scope>
    <source>
        <strain evidence="1 3">DD28</strain>
    </source>
</reference>
<dbReference type="Proteomes" id="UP000277819">
    <property type="component" value="Unassembled WGS sequence"/>
</dbReference>